<dbReference type="InterPro" id="IPR003661">
    <property type="entry name" value="HisK_dim/P_dom"/>
</dbReference>
<dbReference type="InterPro" id="IPR049870">
    <property type="entry name" value="BvgS-like_periplasmic1"/>
</dbReference>
<keyword evidence="12" id="KW-0067">ATP-binding</keyword>
<keyword evidence="10" id="KW-0547">Nucleotide-binding</keyword>
<feature type="chain" id="PRO_5016905640" description="histidine kinase" evidence="18">
    <location>
        <begin position="22"/>
        <end position="1073"/>
    </location>
</feature>
<dbReference type="InterPro" id="IPR003594">
    <property type="entry name" value="HATPase_dom"/>
</dbReference>
<dbReference type="FunFam" id="3.30.565.10:FF:000010">
    <property type="entry name" value="Sensor histidine kinase RcsC"/>
    <property type="match status" value="1"/>
</dbReference>
<dbReference type="SUPFAM" id="SSF47226">
    <property type="entry name" value="Histidine-containing phosphotransfer domain, HPT domain"/>
    <property type="match status" value="1"/>
</dbReference>
<dbReference type="AlphaFoldDB" id="A0A345RNF7"/>
<organism evidence="22 23">
    <name type="scientific">Pseudomonas kribbensis</name>
    <dbReference type="NCBI Taxonomy" id="1628086"/>
    <lineage>
        <taxon>Bacteria</taxon>
        <taxon>Pseudomonadati</taxon>
        <taxon>Pseudomonadota</taxon>
        <taxon>Gammaproteobacteria</taxon>
        <taxon>Pseudomonadales</taxon>
        <taxon>Pseudomonadaceae</taxon>
        <taxon>Pseudomonas</taxon>
    </lineage>
</organism>
<keyword evidence="7" id="KW-0808">Transferase</keyword>
<dbReference type="EC" id="2.7.13.3" evidence="3"/>
<feature type="domain" description="HPt" evidence="21">
    <location>
        <begin position="980"/>
        <end position="1073"/>
    </location>
</feature>
<evidence type="ECO:0000256" key="16">
    <source>
        <dbReference type="PROSITE-ProRule" id="PRU00110"/>
    </source>
</evidence>
<dbReference type="Pfam" id="PF00072">
    <property type="entry name" value="Response_reg"/>
    <property type="match status" value="1"/>
</dbReference>
<feature type="modified residue" description="Phosphohistidine" evidence="16">
    <location>
        <position position="1019"/>
    </location>
</feature>
<evidence type="ECO:0000256" key="15">
    <source>
        <dbReference type="ARBA" id="ARBA00023136"/>
    </source>
</evidence>
<dbReference type="PANTHER" id="PTHR43047:SF72">
    <property type="entry name" value="OSMOSENSING HISTIDINE PROTEIN KINASE SLN1"/>
    <property type="match status" value="1"/>
</dbReference>
<dbReference type="SUPFAM" id="SSF47384">
    <property type="entry name" value="Homodimeric domain of signal transducing histidine kinase"/>
    <property type="match status" value="1"/>
</dbReference>
<dbReference type="Pfam" id="PF01627">
    <property type="entry name" value="Hpt"/>
    <property type="match status" value="1"/>
</dbReference>
<dbReference type="Gene3D" id="3.40.50.2300">
    <property type="match status" value="1"/>
</dbReference>
<dbReference type="PROSITE" id="PS50894">
    <property type="entry name" value="HPT"/>
    <property type="match status" value="1"/>
</dbReference>
<dbReference type="SMART" id="SM00388">
    <property type="entry name" value="HisKA"/>
    <property type="match status" value="1"/>
</dbReference>
<dbReference type="CDD" id="cd16922">
    <property type="entry name" value="HATPase_EvgS-ArcB-TorS-like"/>
    <property type="match status" value="1"/>
</dbReference>
<dbReference type="InterPro" id="IPR008207">
    <property type="entry name" value="Sig_transdc_His_kin_Hpt_dom"/>
</dbReference>
<dbReference type="RefSeq" id="WP_114882087.1">
    <property type="nucleotide sequence ID" value="NZ_CP029608.1"/>
</dbReference>
<dbReference type="KEGG" id="pke:DLD99_10155"/>
<evidence type="ECO:0000256" key="14">
    <source>
        <dbReference type="ARBA" id="ARBA00023012"/>
    </source>
</evidence>
<dbReference type="InterPro" id="IPR011006">
    <property type="entry name" value="CheY-like_superfamily"/>
</dbReference>
<evidence type="ECO:0000256" key="11">
    <source>
        <dbReference type="ARBA" id="ARBA00022777"/>
    </source>
</evidence>
<dbReference type="GO" id="GO:0000155">
    <property type="term" value="F:phosphorelay sensor kinase activity"/>
    <property type="evidence" value="ECO:0007669"/>
    <property type="project" value="InterPro"/>
</dbReference>
<keyword evidence="15" id="KW-0472">Membrane</keyword>
<evidence type="ECO:0000256" key="5">
    <source>
        <dbReference type="ARBA" id="ARBA00022519"/>
    </source>
</evidence>
<sequence>MMRPLRCILLMILLLASAVQASGAAQKLEIISRTRLEGAQVRLDAQDRQWLRSHPVLRIGASGPDYPPFELTRNRHELEGLTAEYADAIAQVLNVRIEVWCYPDRESAMAALKAGELDLLGTSNNYEVADPELMLSRAYAEDQPMWVTRLDDPLPDDLAGKRIAMVDDYLPASTIQKAYPQATLQRYRSILDALGAVAFGRDDLYLGDFISASYLININFHNDLQLAGPSGLDANPFAFALTRSNTRLKRLVDKALLAIPMEQRLAMELRWSAGRADMSGQARVSLSGSEQAWLDRHPSVRVGAIEDFAPLTFFDAEGKVQGLAAQLLSLISQRSGLKFEIVRGQSLDRQIEQLKAGELDLLPVVTPSSERELEMRFSRAYLNNPFVLVSGVSASGVRALDDMAGKRLAIYRGHPLRDFLLERVPQLRLVEVPSPAAGMEAIVSGQADATLSSLMVARYLISRQYRGRTRIVGTVGDQPARIALATAPDAVVLHSILNKALLSIAPKELDDLVERWGRDAVADDSYWQRHRREILLGFAGAFGLWLLALGWIGFQRWQIRQRQQWLLQLQEAKDAADDANRAKSTFLAVMSHEIRTPMNALLGMLELALKHADEGVTDRGAIQVASTAGQQLLALIGDILDIARIESGHLSLAPERVNLRESVLSVCRIFEGVARQKQLSWHVELDERSNVEVMLDALRFKQVLSNLLSNAIKFTDEGDVSLRLRVFTERDGLLEIGVVIEDSGRGISAEDQQRLFSPFVQVGSQPLPARSGSGLGLVISRSLCRMMGGDLWMTSEPGRGTQVMLRLELPVLELSGQEDVVTPTVMAARSLDVLVVDDHPVNRLLLCRQLSELGHRFVDIGSGEQALDLWRGQSFDALITDINLPGLNGYDLARAIREDEKAAGRAACLILGYTANAQLEEKQRCLAAGMDDCLFKPVLLRELSLALMTAEPDEMQVTGTEEQVLPGFDLSSLLQLAGADNPLIGQLREEVLSSLHSDLERLEESGREGDRAGLKDLAHHITGGAHVIGAERVVSACRILEQACGDGEPEAALKVAIELLRVAMHDLAQQLQA</sequence>
<keyword evidence="6 17" id="KW-0597">Phosphoprotein</keyword>
<evidence type="ECO:0000259" key="20">
    <source>
        <dbReference type="PROSITE" id="PS50110"/>
    </source>
</evidence>
<evidence type="ECO:0000256" key="17">
    <source>
        <dbReference type="PROSITE-ProRule" id="PRU00169"/>
    </source>
</evidence>
<keyword evidence="23" id="KW-1185">Reference proteome</keyword>
<keyword evidence="14" id="KW-0902">Two-component regulatory system</keyword>
<dbReference type="EMBL" id="CP029608">
    <property type="protein sequence ID" value="AXI60823.1"/>
    <property type="molecule type" value="Genomic_DNA"/>
</dbReference>
<dbReference type="SMART" id="SM00062">
    <property type="entry name" value="PBPb"/>
    <property type="match status" value="2"/>
</dbReference>
<dbReference type="Gene3D" id="1.10.287.130">
    <property type="match status" value="1"/>
</dbReference>
<evidence type="ECO:0000256" key="3">
    <source>
        <dbReference type="ARBA" id="ARBA00012438"/>
    </source>
</evidence>
<dbReference type="CDD" id="cd13707">
    <property type="entry name" value="PBP2_BvgS_D2"/>
    <property type="match status" value="1"/>
</dbReference>
<proteinExistence type="predicted"/>
<evidence type="ECO:0000313" key="22">
    <source>
        <dbReference type="EMBL" id="AXI60823.1"/>
    </source>
</evidence>
<keyword evidence="5" id="KW-0997">Cell inner membrane</keyword>
<name>A0A345RNF7_9PSED</name>
<dbReference type="InterPro" id="IPR036097">
    <property type="entry name" value="HisK_dim/P_sf"/>
</dbReference>
<evidence type="ECO:0000256" key="12">
    <source>
        <dbReference type="ARBA" id="ARBA00022840"/>
    </source>
</evidence>
<dbReference type="GO" id="GO:0005886">
    <property type="term" value="C:plasma membrane"/>
    <property type="evidence" value="ECO:0007669"/>
    <property type="project" value="UniProtKB-SubCell"/>
</dbReference>
<evidence type="ECO:0000256" key="7">
    <source>
        <dbReference type="ARBA" id="ARBA00022679"/>
    </source>
</evidence>
<evidence type="ECO:0000256" key="2">
    <source>
        <dbReference type="ARBA" id="ARBA00004429"/>
    </source>
</evidence>
<dbReference type="PRINTS" id="PR00344">
    <property type="entry name" value="BCTRLSENSOR"/>
</dbReference>
<gene>
    <name evidence="22" type="ORF">DLD99_10155</name>
</gene>
<dbReference type="Gene3D" id="3.40.190.10">
    <property type="entry name" value="Periplasmic binding protein-like II"/>
    <property type="match status" value="4"/>
</dbReference>
<dbReference type="InterPro" id="IPR005467">
    <property type="entry name" value="His_kinase_dom"/>
</dbReference>
<comment type="catalytic activity">
    <reaction evidence="1">
        <text>ATP + protein L-histidine = ADP + protein N-phospho-L-histidine.</text>
        <dbReference type="EC" id="2.7.13.3"/>
    </reaction>
</comment>
<keyword evidence="9 18" id="KW-0732">Signal</keyword>
<evidence type="ECO:0000256" key="18">
    <source>
        <dbReference type="SAM" id="SignalP"/>
    </source>
</evidence>
<evidence type="ECO:0000256" key="6">
    <source>
        <dbReference type="ARBA" id="ARBA00022553"/>
    </source>
</evidence>
<evidence type="ECO:0000256" key="13">
    <source>
        <dbReference type="ARBA" id="ARBA00022989"/>
    </source>
</evidence>
<dbReference type="Pfam" id="PF02518">
    <property type="entry name" value="HATPase_c"/>
    <property type="match status" value="1"/>
</dbReference>
<evidence type="ECO:0000256" key="9">
    <source>
        <dbReference type="ARBA" id="ARBA00022729"/>
    </source>
</evidence>
<protein>
    <recommendedName>
        <fullName evidence="3">histidine kinase</fullName>
        <ecNumber evidence="3">2.7.13.3</ecNumber>
    </recommendedName>
</protein>
<dbReference type="SMART" id="SM00387">
    <property type="entry name" value="HATPase_c"/>
    <property type="match status" value="1"/>
</dbReference>
<feature type="signal peptide" evidence="18">
    <location>
        <begin position="1"/>
        <end position="21"/>
    </location>
</feature>
<dbReference type="CDD" id="cd00082">
    <property type="entry name" value="HisKA"/>
    <property type="match status" value="1"/>
</dbReference>
<dbReference type="SUPFAM" id="SSF53850">
    <property type="entry name" value="Periplasmic binding protein-like II"/>
    <property type="match status" value="2"/>
</dbReference>
<dbReference type="GO" id="GO:0009927">
    <property type="term" value="F:histidine phosphotransfer kinase activity"/>
    <property type="evidence" value="ECO:0007669"/>
    <property type="project" value="TreeGrafter"/>
</dbReference>
<dbReference type="Gene3D" id="1.20.120.160">
    <property type="entry name" value="HPT domain"/>
    <property type="match status" value="1"/>
</dbReference>
<evidence type="ECO:0000256" key="4">
    <source>
        <dbReference type="ARBA" id="ARBA00022475"/>
    </source>
</evidence>
<dbReference type="InterPro" id="IPR036890">
    <property type="entry name" value="HATPase_C_sf"/>
</dbReference>
<feature type="domain" description="Histidine kinase" evidence="19">
    <location>
        <begin position="589"/>
        <end position="811"/>
    </location>
</feature>
<feature type="modified residue" description="4-aspartylphosphate" evidence="17">
    <location>
        <position position="881"/>
    </location>
</feature>
<dbReference type="InterPro" id="IPR001638">
    <property type="entry name" value="Solute-binding_3/MltF_N"/>
</dbReference>
<evidence type="ECO:0000259" key="21">
    <source>
        <dbReference type="PROSITE" id="PS50894"/>
    </source>
</evidence>
<feature type="domain" description="Response regulatory" evidence="20">
    <location>
        <begin position="832"/>
        <end position="951"/>
    </location>
</feature>
<dbReference type="InterPro" id="IPR004358">
    <property type="entry name" value="Sig_transdc_His_kin-like_C"/>
</dbReference>
<dbReference type="SMART" id="SM00448">
    <property type="entry name" value="REC"/>
    <property type="match status" value="1"/>
</dbReference>
<dbReference type="PROSITE" id="PS50110">
    <property type="entry name" value="RESPONSE_REGULATORY"/>
    <property type="match status" value="1"/>
</dbReference>
<evidence type="ECO:0000259" key="19">
    <source>
        <dbReference type="PROSITE" id="PS50109"/>
    </source>
</evidence>
<dbReference type="CDD" id="cd13705">
    <property type="entry name" value="PBP2_BvgS_D1"/>
    <property type="match status" value="1"/>
</dbReference>
<keyword evidence="4" id="KW-1003">Cell membrane</keyword>
<keyword evidence="8" id="KW-0812">Transmembrane</keyword>
<evidence type="ECO:0000256" key="8">
    <source>
        <dbReference type="ARBA" id="ARBA00022692"/>
    </source>
</evidence>
<evidence type="ECO:0000256" key="1">
    <source>
        <dbReference type="ARBA" id="ARBA00000085"/>
    </source>
</evidence>
<dbReference type="InterPro" id="IPR049871">
    <property type="entry name" value="BvgS-like_periplasmic2"/>
</dbReference>
<keyword evidence="11 22" id="KW-0418">Kinase</keyword>
<dbReference type="InterPro" id="IPR001789">
    <property type="entry name" value="Sig_transdc_resp-reg_receiver"/>
</dbReference>
<evidence type="ECO:0000256" key="10">
    <source>
        <dbReference type="ARBA" id="ARBA00022741"/>
    </source>
</evidence>
<reference evidence="22 23" key="1">
    <citation type="submission" date="2018-05" db="EMBL/GenBank/DDBJ databases">
        <title>Complete genome sequence of Pseudomonas kribbensis 46-2(T).</title>
        <authorList>
            <person name="Jeong H."/>
            <person name="Lee S.-G."/>
            <person name="Rha E."/>
            <person name="Kim H."/>
        </authorList>
    </citation>
    <scope>NUCLEOTIDE SEQUENCE [LARGE SCALE GENOMIC DNA]</scope>
    <source>
        <strain evidence="22 23">46-2</strain>
    </source>
</reference>
<evidence type="ECO:0000313" key="23">
    <source>
        <dbReference type="Proteomes" id="UP000253720"/>
    </source>
</evidence>
<dbReference type="Pfam" id="PF00512">
    <property type="entry name" value="HisKA"/>
    <property type="match status" value="1"/>
</dbReference>
<dbReference type="CDD" id="cd17546">
    <property type="entry name" value="REC_hyHK_CKI1_RcsC-like"/>
    <property type="match status" value="1"/>
</dbReference>
<dbReference type="PROSITE" id="PS50109">
    <property type="entry name" value="HIS_KIN"/>
    <property type="match status" value="1"/>
</dbReference>
<accession>A0A345RNF7</accession>
<dbReference type="GO" id="GO:0005524">
    <property type="term" value="F:ATP binding"/>
    <property type="evidence" value="ECO:0007669"/>
    <property type="project" value="UniProtKB-KW"/>
</dbReference>
<dbReference type="InterPro" id="IPR036641">
    <property type="entry name" value="HPT_dom_sf"/>
</dbReference>
<dbReference type="SUPFAM" id="SSF55874">
    <property type="entry name" value="ATPase domain of HSP90 chaperone/DNA topoisomerase II/histidine kinase"/>
    <property type="match status" value="1"/>
</dbReference>
<dbReference type="Proteomes" id="UP000253720">
    <property type="component" value="Chromosome"/>
</dbReference>
<keyword evidence="13" id="KW-1133">Transmembrane helix</keyword>
<dbReference type="Gene3D" id="3.30.565.10">
    <property type="entry name" value="Histidine kinase-like ATPase, C-terminal domain"/>
    <property type="match status" value="1"/>
</dbReference>
<dbReference type="Pfam" id="PF00497">
    <property type="entry name" value="SBP_bac_3"/>
    <property type="match status" value="2"/>
</dbReference>
<dbReference type="SUPFAM" id="SSF52172">
    <property type="entry name" value="CheY-like"/>
    <property type="match status" value="1"/>
</dbReference>
<dbReference type="PANTHER" id="PTHR43047">
    <property type="entry name" value="TWO-COMPONENT HISTIDINE PROTEIN KINASE"/>
    <property type="match status" value="1"/>
</dbReference>
<comment type="subcellular location">
    <subcellularLocation>
        <location evidence="2">Cell inner membrane</location>
        <topology evidence="2">Multi-pass membrane protein</topology>
    </subcellularLocation>
</comment>